<dbReference type="GO" id="GO:0008425">
    <property type="term" value="F:2-methoxy-6-polyprenyl-1,4-benzoquinol methyltransferase activity"/>
    <property type="evidence" value="ECO:0007669"/>
    <property type="project" value="UniProtKB-UniRule"/>
</dbReference>
<dbReference type="HOGENOM" id="CLU_037990_0_1_1"/>
<accession>M7NM61</accession>
<dbReference type="PANTHER" id="PTHR43591:SF24">
    <property type="entry name" value="2-METHOXY-6-POLYPRENYL-1,4-BENZOQUINOL METHYLASE, MITOCHONDRIAL"/>
    <property type="match status" value="1"/>
</dbReference>
<organism evidence="5 6">
    <name type="scientific">Pneumocystis murina (strain B123)</name>
    <name type="common">Mouse pneumocystis pneumonia agent</name>
    <name type="synonym">Pneumocystis carinii f. sp. muris</name>
    <dbReference type="NCBI Taxonomy" id="1069680"/>
    <lineage>
        <taxon>Eukaryota</taxon>
        <taxon>Fungi</taxon>
        <taxon>Dikarya</taxon>
        <taxon>Ascomycota</taxon>
        <taxon>Taphrinomycotina</taxon>
        <taxon>Pneumocystomycetes</taxon>
        <taxon>Pneumocystaceae</taxon>
        <taxon>Pneumocystis</taxon>
    </lineage>
</organism>
<keyword evidence="2 4" id="KW-0808">Transferase</keyword>
<comment type="pathway">
    <text evidence="4">Cofactor biosynthesis; ubiquinone biosynthesis.</text>
</comment>
<dbReference type="Proteomes" id="UP000011958">
    <property type="component" value="Unassembled WGS sequence"/>
</dbReference>
<comment type="catalytic activity">
    <reaction evidence="4">
        <text>a 2-methoxy-6-(all-trans-polyprenyl)benzene-1,4-diol + S-adenosyl-L-methionine = a 5-methoxy-2-methyl-3-(all-trans-polyprenyl)benzene-1,4-diol + S-adenosyl-L-homocysteine + H(+)</text>
        <dbReference type="Rhea" id="RHEA:28286"/>
        <dbReference type="Rhea" id="RHEA-COMP:10858"/>
        <dbReference type="Rhea" id="RHEA-COMP:10859"/>
        <dbReference type="ChEBI" id="CHEBI:15378"/>
        <dbReference type="ChEBI" id="CHEBI:57856"/>
        <dbReference type="ChEBI" id="CHEBI:59789"/>
        <dbReference type="ChEBI" id="CHEBI:84166"/>
        <dbReference type="ChEBI" id="CHEBI:84167"/>
        <dbReference type="EC" id="2.1.1.201"/>
    </reaction>
</comment>
<keyword evidence="6" id="KW-1185">Reference proteome</keyword>
<keyword evidence="3 4" id="KW-0949">S-adenosyl-L-methionine</keyword>
<feature type="binding site" evidence="4">
    <location>
        <position position="131"/>
    </location>
    <ligand>
        <name>S-adenosyl-L-methionine</name>
        <dbReference type="ChEBI" id="CHEBI:59789"/>
    </ligand>
</feature>
<feature type="binding site" evidence="4">
    <location>
        <begin position="161"/>
        <end position="162"/>
    </location>
    <ligand>
        <name>S-adenosyl-L-methionine</name>
        <dbReference type="ChEBI" id="CHEBI:59789"/>
    </ligand>
</feature>
<dbReference type="CDD" id="cd02440">
    <property type="entry name" value="AdoMet_MTases"/>
    <property type="match status" value="1"/>
</dbReference>
<dbReference type="PANTHER" id="PTHR43591">
    <property type="entry name" value="METHYLTRANSFERASE"/>
    <property type="match status" value="1"/>
</dbReference>
<dbReference type="InterPro" id="IPR023576">
    <property type="entry name" value="UbiE/COQ5_MeTrFase_CS"/>
</dbReference>
<dbReference type="GeneID" id="19897081"/>
<evidence type="ECO:0000313" key="6">
    <source>
        <dbReference type="Proteomes" id="UP000011958"/>
    </source>
</evidence>
<keyword evidence="4" id="KW-0472">Membrane</keyword>
<comment type="function">
    <text evidence="4">Methyltransferase required for the conversion of 2-polyprenyl-6-methoxy-1,4-benzoquinol (DDMQH2) to 2-polyprenyl-3-methyl-6-methoxy-1,4-benzoquinol (DMQH2).</text>
</comment>
<keyword evidence="4" id="KW-0831">Ubiquinone biosynthesis</keyword>
<dbReference type="PROSITE" id="PS01183">
    <property type="entry name" value="UBIE_1"/>
    <property type="match status" value="1"/>
</dbReference>
<comment type="similarity">
    <text evidence="4">Belongs to the class I-like SAM-binding methyltransferase superfamily. MenG/UbiE family.</text>
</comment>
<sequence length="293" mass="33651">MLSLRRLLVYKPSFIIKSQYHFSPRILKDQILENGTHFGFKKVPESQKENLVHNVFTSIASSYDLMNDIMSLGIHRLWKDEFVQRLDPGSLNEEPMHLLDVAGGTGDIAFRLLDYATDVHFDTQTRVKCVDINPDMIEIGKKRLENSRYRYSKRIDFFIQNAENLTDIASSSINIYTIAFGIRNCTRIMDVLKEAYRVLKPGGVFSCLEFSRISLKPLESLYNYYLFNIIPIMGEVVVGNRDSYQYLAESIVKHPDQKTFSKMMESAGFKLIGNGYHNLSFGIVAIHTGIKPR</sequence>
<evidence type="ECO:0000256" key="3">
    <source>
        <dbReference type="ARBA" id="ARBA00022691"/>
    </source>
</evidence>
<keyword evidence="1 4" id="KW-0489">Methyltransferase</keyword>
<evidence type="ECO:0000256" key="1">
    <source>
        <dbReference type="ARBA" id="ARBA00022603"/>
    </source>
</evidence>
<dbReference type="InterPro" id="IPR029063">
    <property type="entry name" value="SAM-dependent_MTases_sf"/>
</dbReference>
<reference evidence="6" key="1">
    <citation type="journal article" date="2016" name="Nat. Commun.">
        <title>Genome analysis of three Pneumocystis species reveals adaptation mechanisms to life exclusively in mammalian hosts.</title>
        <authorList>
            <person name="Ma L."/>
            <person name="Chen Z."/>
            <person name="Huang D.W."/>
            <person name="Kutty G."/>
            <person name="Ishihara M."/>
            <person name="Wang H."/>
            <person name="Abouelleil A."/>
            <person name="Bishop L."/>
            <person name="Davey E."/>
            <person name="Deng R."/>
            <person name="Deng X."/>
            <person name="Fan L."/>
            <person name="Fantoni G."/>
            <person name="Fitzgerald M."/>
            <person name="Gogineni E."/>
            <person name="Goldberg J.M."/>
            <person name="Handley G."/>
            <person name="Hu X."/>
            <person name="Huber C."/>
            <person name="Jiao X."/>
            <person name="Jones K."/>
            <person name="Levin J.Z."/>
            <person name="Liu Y."/>
            <person name="Macdonald P."/>
            <person name="Melnikov A."/>
            <person name="Raley C."/>
            <person name="Sassi M."/>
            <person name="Sherman B.T."/>
            <person name="Song X."/>
            <person name="Sykes S."/>
            <person name="Tran B."/>
            <person name="Walsh L."/>
            <person name="Xia Y."/>
            <person name="Yang J."/>
            <person name="Young S."/>
            <person name="Zeng Q."/>
            <person name="Zheng X."/>
            <person name="Stephens R."/>
            <person name="Nusbaum C."/>
            <person name="Birren B.W."/>
            <person name="Azadi P."/>
            <person name="Lempicki R.A."/>
            <person name="Cuomo C.A."/>
            <person name="Kovacs J.A."/>
        </authorList>
    </citation>
    <scope>NUCLEOTIDE SEQUENCE [LARGE SCALE GENOMIC DNA]</scope>
    <source>
        <strain evidence="6">B123</strain>
    </source>
</reference>
<dbReference type="GO" id="GO:0031314">
    <property type="term" value="C:extrinsic component of mitochondrial inner membrane"/>
    <property type="evidence" value="ECO:0007669"/>
    <property type="project" value="UniProtKB-UniRule"/>
</dbReference>
<dbReference type="EMBL" id="AFWA02000017">
    <property type="protein sequence ID" value="EMR08226.1"/>
    <property type="molecule type" value="Genomic_DNA"/>
</dbReference>
<dbReference type="SUPFAM" id="SSF53335">
    <property type="entry name" value="S-adenosyl-L-methionine-dependent methyltransferases"/>
    <property type="match status" value="1"/>
</dbReference>
<keyword evidence="4" id="KW-0999">Mitochondrion inner membrane</keyword>
<comment type="subunit">
    <text evidence="4">Component of a multi-subunit COQ enzyme complex, composed of at least COQ3, COQ4, COQ5, COQ6, COQ7 and COQ9.</text>
</comment>
<dbReference type="PROSITE" id="PS51608">
    <property type="entry name" value="SAM_MT_UBIE"/>
    <property type="match status" value="1"/>
</dbReference>
<dbReference type="OrthoDB" id="6329284at2759"/>
<dbReference type="STRING" id="1069680.M7NM61"/>
<proteinExistence type="inferred from homology"/>
<evidence type="ECO:0000256" key="2">
    <source>
        <dbReference type="ARBA" id="ARBA00022679"/>
    </source>
</evidence>
<gene>
    <name evidence="4" type="primary">COQ5</name>
    <name evidence="5" type="ORF">PNEG_03394</name>
</gene>
<comment type="caution">
    <text evidence="4">Lacks conserved residue(s) required for the propagation of feature annotation.</text>
</comment>
<dbReference type="GO" id="GO:0005759">
    <property type="term" value="C:mitochondrial matrix"/>
    <property type="evidence" value="ECO:0007669"/>
    <property type="project" value="EnsemblFungi"/>
</dbReference>
<feature type="binding site" evidence="4">
    <location>
        <position position="105"/>
    </location>
    <ligand>
        <name>S-adenosyl-L-methionine</name>
        <dbReference type="ChEBI" id="CHEBI:59789"/>
    </ligand>
</feature>
<dbReference type="NCBIfam" id="TIGR01934">
    <property type="entry name" value="MenG_MenH_UbiE"/>
    <property type="match status" value="1"/>
</dbReference>
<dbReference type="GO" id="GO:0009060">
    <property type="term" value="P:aerobic respiration"/>
    <property type="evidence" value="ECO:0007669"/>
    <property type="project" value="EnsemblFungi"/>
</dbReference>
<protein>
    <recommendedName>
        <fullName evidence="4">2-methoxy-6-polyprenyl-1,4-benzoquinol methylase, mitochondrial</fullName>
        <ecNumber evidence="4">2.1.1.201</ecNumber>
    </recommendedName>
    <alternativeName>
        <fullName evidence="4">Ubiquinone biosynthesis methyltransferase COQ5</fullName>
    </alternativeName>
</protein>
<dbReference type="PROSITE" id="PS01184">
    <property type="entry name" value="UBIE_2"/>
    <property type="match status" value="1"/>
</dbReference>
<dbReference type="RefSeq" id="XP_007875479.1">
    <property type="nucleotide sequence ID" value="XM_007877288.1"/>
</dbReference>
<evidence type="ECO:0000313" key="5">
    <source>
        <dbReference type="EMBL" id="EMR08226.1"/>
    </source>
</evidence>
<dbReference type="GO" id="GO:0032259">
    <property type="term" value="P:methylation"/>
    <property type="evidence" value="ECO:0007669"/>
    <property type="project" value="UniProtKB-KW"/>
</dbReference>
<dbReference type="AlphaFoldDB" id="M7NM61"/>
<dbReference type="InterPro" id="IPR004033">
    <property type="entry name" value="UbiE/COQ5_MeTrFase"/>
</dbReference>
<evidence type="ECO:0000256" key="4">
    <source>
        <dbReference type="HAMAP-Rule" id="MF_03191"/>
    </source>
</evidence>
<dbReference type="Gene3D" id="3.40.50.150">
    <property type="entry name" value="Vaccinia Virus protein VP39"/>
    <property type="match status" value="1"/>
</dbReference>
<keyword evidence="4" id="KW-0496">Mitochondrion</keyword>
<dbReference type="VEuPathDB" id="FungiDB:PNEG_03394"/>
<comment type="caution">
    <text evidence="5">The sequence shown here is derived from an EMBL/GenBank/DDBJ whole genome shotgun (WGS) entry which is preliminary data.</text>
</comment>
<dbReference type="OMA" id="MNDVMSM"/>
<dbReference type="EC" id="2.1.1.201" evidence="4"/>
<comment type="subcellular location">
    <subcellularLocation>
        <location evidence="4">Mitochondrion inner membrane</location>
        <topology evidence="4">Peripheral membrane protein</topology>
        <orientation evidence="4">Matrix side</orientation>
    </subcellularLocation>
</comment>
<name>M7NM61_PNEMU</name>
<dbReference type="eggNOG" id="KOG1540">
    <property type="taxonomic scope" value="Eukaryota"/>
</dbReference>
<dbReference type="Pfam" id="PF01209">
    <property type="entry name" value="Ubie_methyltran"/>
    <property type="match status" value="1"/>
</dbReference>
<dbReference type="HAMAP" id="MF_01813">
    <property type="entry name" value="MenG_UbiE_methyltr"/>
    <property type="match status" value="1"/>
</dbReference>
<dbReference type="UniPathway" id="UPA00232"/>